<dbReference type="Pfam" id="PF02585">
    <property type="entry name" value="PIG-L"/>
    <property type="match status" value="1"/>
</dbReference>
<dbReference type="GO" id="GO:0016137">
    <property type="term" value="P:glycoside metabolic process"/>
    <property type="evidence" value="ECO:0007669"/>
    <property type="project" value="UniProtKB-ARBA"/>
</dbReference>
<sequence length="309" mass="33766">MSAPHHDDAVSAGLSRRSVLTAAGLTAAGVALHGSLGTSSAAAATAPAIFYSPHQDDEAIGMAGTILEHKAAGRPVYLVLVSKGENGGIAENLNAFPCTYLGEKCSAPNHYHELGWQTKQGTPEVVSGRTSEFMLSAKAIGVDKVINFKLPDDAYGTPSEYTAFVNKIRGKVRELAERYPGASHKFTAGWLDTTNPQWPTNATHKACSDAAYFLMKNGELKDVRFNHIYTYEAFSRDQRDRGADYVVHIPPAHMKKKRAAILAYNTWDPSRNLYTAGYHSVPTMLEEAYNDPREFVYELPSHYKAGRGK</sequence>
<evidence type="ECO:0000313" key="3">
    <source>
        <dbReference type="Proteomes" id="UP000588098"/>
    </source>
</evidence>
<dbReference type="AlphaFoldDB" id="A0A7W9QGU8"/>
<dbReference type="InterPro" id="IPR003737">
    <property type="entry name" value="GlcNAc_PI_deacetylase-related"/>
</dbReference>
<keyword evidence="1" id="KW-0862">Zinc</keyword>
<name>A0A7W9QGU8_9ACTN</name>
<keyword evidence="3" id="KW-1185">Reference proteome</keyword>
<dbReference type="InterPro" id="IPR024078">
    <property type="entry name" value="LmbE-like_dom_sf"/>
</dbReference>
<dbReference type="RefSeq" id="WP_184576788.1">
    <property type="nucleotide sequence ID" value="NZ_JACHJL010000018.1"/>
</dbReference>
<organism evidence="2 3">
    <name type="scientific">Streptomyces zagrosensis</name>
    <dbReference type="NCBI Taxonomy" id="1042984"/>
    <lineage>
        <taxon>Bacteria</taxon>
        <taxon>Bacillati</taxon>
        <taxon>Actinomycetota</taxon>
        <taxon>Actinomycetes</taxon>
        <taxon>Kitasatosporales</taxon>
        <taxon>Streptomycetaceae</taxon>
        <taxon>Streptomyces</taxon>
    </lineage>
</organism>
<dbReference type="InterPro" id="IPR006311">
    <property type="entry name" value="TAT_signal"/>
</dbReference>
<evidence type="ECO:0008006" key="4">
    <source>
        <dbReference type="Google" id="ProtNLM"/>
    </source>
</evidence>
<comment type="caution">
    <text evidence="2">The sequence shown here is derived from an EMBL/GenBank/DDBJ whole genome shotgun (WGS) entry which is preliminary data.</text>
</comment>
<evidence type="ECO:0000313" key="2">
    <source>
        <dbReference type="EMBL" id="MBB5938767.1"/>
    </source>
</evidence>
<proteinExistence type="predicted"/>
<gene>
    <name evidence="2" type="ORF">FHS42_005858</name>
</gene>
<dbReference type="SUPFAM" id="SSF102588">
    <property type="entry name" value="LmbE-like"/>
    <property type="match status" value="1"/>
</dbReference>
<protein>
    <recommendedName>
        <fullName evidence="4">PIG-L family deacetylase</fullName>
    </recommendedName>
</protein>
<dbReference type="PROSITE" id="PS51318">
    <property type="entry name" value="TAT"/>
    <property type="match status" value="1"/>
</dbReference>
<dbReference type="Proteomes" id="UP000588098">
    <property type="component" value="Unassembled WGS sequence"/>
</dbReference>
<dbReference type="Gene3D" id="3.40.50.10320">
    <property type="entry name" value="LmbE-like"/>
    <property type="match status" value="1"/>
</dbReference>
<dbReference type="EMBL" id="JACHJL010000018">
    <property type="protein sequence ID" value="MBB5938767.1"/>
    <property type="molecule type" value="Genomic_DNA"/>
</dbReference>
<accession>A0A7W9QGU8</accession>
<evidence type="ECO:0000256" key="1">
    <source>
        <dbReference type="ARBA" id="ARBA00022833"/>
    </source>
</evidence>
<reference evidence="2 3" key="1">
    <citation type="submission" date="2020-08" db="EMBL/GenBank/DDBJ databases">
        <title>Genomic Encyclopedia of Type Strains, Phase III (KMG-III): the genomes of soil and plant-associated and newly described type strains.</title>
        <authorList>
            <person name="Whitman W."/>
        </authorList>
    </citation>
    <scope>NUCLEOTIDE SEQUENCE [LARGE SCALE GENOMIC DNA]</scope>
    <source>
        <strain evidence="2 3">CECT 8305</strain>
    </source>
</reference>